<evidence type="ECO:0000256" key="4">
    <source>
        <dbReference type="ARBA" id="ARBA00022448"/>
    </source>
</evidence>
<accession>A0A7T7JNP1</accession>
<evidence type="ECO:0000256" key="9">
    <source>
        <dbReference type="ARBA" id="ARBA00023065"/>
    </source>
</evidence>
<dbReference type="GO" id="GO:0031966">
    <property type="term" value="C:mitochondrial membrane"/>
    <property type="evidence" value="ECO:0007669"/>
    <property type="project" value="UniProtKB-SubCell"/>
</dbReference>
<dbReference type="GeneID" id="67141205"/>
<reference evidence="14" key="1">
    <citation type="journal article" date="2019" name="Mitochondrial DNA Part B Resour">
        <title>The mitochondrial genome of the assassin bug Sclomina erinacea (Hemiptera: Reduviidae).</title>
        <authorList>
            <person name="Zhao Q."/>
            <person name="Zhao P."/>
            <person name="Li H."/>
            <person name="Cai W."/>
            <person name="Song F."/>
        </authorList>
    </citation>
    <scope>NUCLEOTIDE SEQUENCE</scope>
</reference>
<evidence type="ECO:0000256" key="12">
    <source>
        <dbReference type="RuleBase" id="RU003661"/>
    </source>
</evidence>
<organism evidence="14">
    <name type="scientific">Sclomina erinacea</name>
    <dbReference type="NCBI Taxonomy" id="1524606"/>
    <lineage>
        <taxon>Eukaryota</taxon>
        <taxon>Metazoa</taxon>
        <taxon>Ecdysozoa</taxon>
        <taxon>Arthropoda</taxon>
        <taxon>Hexapoda</taxon>
        <taxon>Insecta</taxon>
        <taxon>Pterygota</taxon>
        <taxon>Neoptera</taxon>
        <taxon>Paraneoptera</taxon>
        <taxon>Hemiptera</taxon>
        <taxon>Heteroptera</taxon>
        <taxon>Panheteroptera</taxon>
        <taxon>Cimicomorpha</taxon>
        <taxon>Reduviidae</taxon>
        <taxon>Harpactorinae</taxon>
        <taxon>Harpactorini</taxon>
        <taxon>Sclomina</taxon>
    </lineage>
</organism>
<geneLocation type="mitochondrion" evidence="14"/>
<dbReference type="AlphaFoldDB" id="A0A7T7JNP1"/>
<keyword evidence="6 12" id="KW-0812">Transmembrane</keyword>
<comment type="subcellular location">
    <subcellularLocation>
        <location evidence="1 12">Mitochondrion membrane</location>
        <topology evidence="1 12">Single-pass membrane protein</topology>
    </subcellularLocation>
</comment>
<reference evidence="14" key="2">
    <citation type="submission" date="2019-03" db="EMBL/GenBank/DDBJ databases">
        <authorList>
            <person name="Zhao Q. Jr"/>
            <person name="Li H."/>
            <person name="Cai W.Z."/>
        </authorList>
    </citation>
    <scope>NUCLEOTIDE SEQUENCE</scope>
</reference>
<evidence type="ECO:0000256" key="7">
    <source>
        <dbReference type="ARBA" id="ARBA00022781"/>
    </source>
</evidence>
<keyword evidence="7 12" id="KW-0375">Hydrogen ion transport</keyword>
<evidence type="ECO:0000256" key="11">
    <source>
        <dbReference type="ARBA" id="ARBA00023136"/>
    </source>
</evidence>
<keyword evidence="11 13" id="KW-0472">Membrane</keyword>
<keyword evidence="5 12" id="KW-0138">CF(0)</keyword>
<evidence type="ECO:0000256" key="2">
    <source>
        <dbReference type="ARBA" id="ARBA00008892"/>
    </source>
</evidence>
<evidence type="ECO:0000256" key="10">
    <source>
        <dbReference type="ARBA" id="ARBA00023128"/>
    </source>
</evidence>
<dbReference type="InterPro" id="IPR001421">
    <property type="entry name" value="ATP8_metazoa"/>
</dbReference>
<protein>
    <recommendedName>
        <fullName evidence="12">ATP synthase complex subunit 8</fullName>
    </recommendedName>
</protein>
<evidence type="ECO:0000256" key="5">
    <source>
        <dbReference type="ARBA" id="ARBA00022547"/>
    </source>
</evidence>
<keyword evidence="8 13" id="KW-1133">Transmembrane helix</keyword>
<dbReference type="RefSeq" id="YP_010144774.1">
    <property type="nucleotide sequence ID" value="NC_056990.1"/>
</dbReference>
<evidence type="ECO:0000256" key="13">
    <source>
        <dbReference type="SAM" id="Phobius"/>
    </source>
</evidence>
<evidence type="ECO:0000256" key="3">
    <source>
        <dbReference type="ARBA" id="ARBA00011291"/>
    </source>
</evidence>
<name>A0A7T7JNP1_9HEMI</name>
<gene>
    <name evidence="14" type="primary">atp8</name>
</gene>
<feature type="transmembrane region" description="Helical" evidence="13">
    <location>
        <begin position="6"/>
        <end position="29"/>
    </location>
</feature>
<evidence type="ECO:0000256" key="6">
    <source>
        <dbReference type="ARBA" id="ARBA00022692"/>
    </source>
</evidence>
<comment type="subunit">
    <text evidence="3">F-type ATPases have 2 components, CF(1) - the catalytic core - and CF(0) - the membrane proton channel.</text>
</comment>
<keyword evidence="9 12" id="KW-0406">Ion transport</keyword>
<proteinExistence type="inferred from homology"/>
<dbReference type="GO" id="GO:0015986">
    <property type="term" value="P:proton motive force-driven ATP synthesis"/>
    <property type="evidence" value="ECO:0007669"/>
    <property type="project" value="InterPro"/>
</dbReference>
<comment type="similarity">
    <text evidence="2 12">Belongs to the ATPase protein 8 family.</text>
</comment>
<evidence type="ECO:0000256" key="8">
    <source>
        <dbReference type="ARBA" id="ARBA00022989"/>
    </source>
</evidence>
<sequence length="52" mass="6511">MPQMAPIWWTMLFIMFNTTLIIMMTMMYFQVDTQPKTKKQFTSTIKHYNWKW</sequence>
<dbReference type="Pfam" id="PF00895">
    <property type="entry name" value="ATP-synt_8"/>
    <property type="match status" value="1"/>
</dbReference>
<dbReference type="EMBL" id="MK696614">
    <property type="protein sequence ID" value="QQL93406.1"/>
    <property type="molecule type" value="Genomic_DNA"/>
</dbReference>
<evidence type="ECO:0000313" key="14">
    <source>
        <dbReference type="EMBL" id="QQL93406.1"/>
    </source>
</evidence>
<keyword evidence="10 12" id="KW-0496">Mitochondrion</keyword>
<keyword evidence="4 12" id="KW-0813">Transport</keyword>
<dbReference type="GO" id="GO:0045259">
    <property type="term" value="C:proton-transporting ATP synthase complex"/>
    <property type="evidence" value="ECO:0007669"/>
    <property type="project" value="UniProtKB-KW"/>
</dbReference>
<dbReference type="GO" id="GO:0015078">
    <property type="term" value="F:proton transmembrane transporter activity"/>
    <property type="evidence" value="ECO:0007669"/>
    <property type="project" value="InterPro"/>
</dbReference>
<evidence type="ECO:0000256" key="1">
    <source>
        <dbReference type="ARBA" id="ARBA00004304"/>
    </source>
</evidence>